<comment type="caution">
    <text evidence="2">The sequence shown here is derived from an EMBL/GenBank/DDBJ whole genome shotgun (WGS) entry which is preliminary data.</text>
</comment>
<dbReference type="AlphaFoldDB" id="A0A7W7RUP2"/>
<accession>A0A7W7RUP2</accession>
<evidence type="ECO:0000313" key="3">
    <source>
        <dbReference type="Proteomes" id="UP000534286"/>
    </source>
</evidence>
<dbReference type="EMBL" id="JACHJU010000001">
    <property type="protein sequence ID" value="MBB4937736.1"/>
    <property type="molecule type" value="Genomic_DNA"/>
</dbReference>
<keyword evidence="2" id="KW-0808">Transferase</keyword>
<dbReference type="GO" id="GO:0016747">
    <property type="term" value="F:acyltransferase activity, transferring groups other than amino-acyl groups"/>
    <property type="evidence" value="ECO:0007669"/>
    <property type="project" value="InterPro"/>
</dbReference>
<organism evidence="2 3">
    <name type="scientific">Streptosporangium album</name>
    <dbReference type="NCBI Taxonomy" id="47479"/>
    <lineage>
        <taxon>Bacteria</taxon>
        <taxon>Bacillati</taxon>
        <taxon>Actinomycetota</taxon>
        <taxon>Actinomycetes</taxon>
        <taxon>Streptosporangiales</taxon>
        <taxon>Streptosporangiaceae</taxon>
        <taxon>Streptosporangium</taxon>
    </lineage>
</organism>
<dbReference type="Proteomes" id="UP000534286">
    <property type="component" value="Unassembled WGS sequence"/>
</dbReference>
<sequence>MFVHPDSRGQGIARALLTDMVADWPAAWLITSTEAPAAGLYRNMGWREAGHLAGSSRLPLAVFTHRSNR</sequence>
<feature type="domain" description="N-acetyltransferase" evidence="1">
    <location>
        <begin position="1"/>
        <end position="65"/>
    </location>
</feature>
<proteinExistence type="predicted"/>
<dbReference type="InterPro" id="IPR016181">
    <property type="entry name" value="Acyl_CoA_acyltransferase"/>
</dbReference>
<dbReference type="InterPro" id="IPR000182">
    <property type="entry name" value="GNAT_dom"/>
</dbReference>
<keyword evidence="3" id="KW-1185">Reference proteome</keyword>
<reference evidence="2 3" key="1">
    <citation type="submission" date="2020-08" db="EMBL/GenBank/DDBJ databases">
        <title>Sequencing the genomes of 1000 actinobacteria strains.</title>
        <authorList>
            <person name="Klenk H.-P."/>
        </authorList>
    </citation>
    <scope>NUCLEOTIDE SEQUENCE [LARGE SCALE GENOMIC DNA]</scope>
    <source>
        <strain evidence="2 3">DSM 43023</strain>
    </source>
</reference>
<dbReference type="RefSeq" id="WP_184754064.1">
    <property type="nucleotide sequence ID" value="NZ_BAABEK010000026.1"/>
</dbReference>
<dbReference type="CDD" id="cd04301">
    <property type="entry name" value="NAT_SF"/>
    <property type="match status" value="1"/>
</dbReference>
<evidence type="ECO:0000313" key="2">
    <source>
        <dbReference type="EMBL" id="MBB4937736.1"/>
    </source>
</evidence>
<protein>
    <submittedName>
        <fullName evidence="2">GNAT superfamily N-acetyltransferase</fullName>
    </submittedName>
</protein>
<gene>
    <name evidence="2" type="ORF">FHR32_002041</name>
</gene>
<dbReference type="Pfam" id="PF13508">
    <property type="entry name" value="Acetyltransf_7"/>
    <property type="match status" value="1"/>
</dbReference>
<dbReference type="PROSITE" id="PS51186">
    <property type="entry name" value="GNAT"/>
    <property type="match status" value="1"/>
</dbReference>
<dbReference type="Gene3D" id="3.40.630.30">
    <property type="match status" value="1"/>
</dbReference>
<name>A0A7W7RUP2_9ACTN</name>
<evidence type="ECO:0000259" key="1">
    <source>
        <dbReference type="PROSITE" id="PS51186"/>
    </source>
</evidence>
<dbReference type="SUPFAM" id="SSF55729">
    <property type="entry name" value="Acyl-CoA N-acyltransferases (Nat)"/>
    <property type="match status" value="1"/>
</dbReference>